<comment type="caution">
    <text evidence="2">The sequence shown here is derived from an EMBL/GenBank/DDBJ whole genome shotgun (WGS) entry which is preliminary data.</text>
</comment>
<feature type="compositionally biased region" description="Low complexity" evidence="1">
    <location>
        <begin position="54"/>
        <end position="76"/>
    </location>
</feature>
<reference evidence="2 3" key="1">
    <citation type="submission" date="2024-10" db="EMBL/GenBank/DDBJ databases">
        <authorList>
            <person name="Kim D."/>
        </authorList>
    </citation>
    <scope>NUCLEOTIDE SEQUENCE [LARGE SCALE GENOMIC DNA]</scope>
    <source>
        <strain evidence="2">BH-2024</strain>
    </source>
</reference>
<feature type="region of interest" description="Disordered" evidence="1">
    <location>
        <begin position="41"/>
        <end position="97"/>
    </location>
</feature>
<dbReference type="AlphaFoldDB" id="A0ABD2J532"/>
<gene>
    <name evidence="2" type="ORF">niasHT_039780</name>
</gene>
<organism evidence="2 3">
    <name type="scientific">Heterodera trifolii</name>
    <dbReference type="NCBI Taxonomy" id="157864"/>
    <lineage>
        <taxon>Eukaryota</taxon>
        <taxon>Metazoa</taxon>
        <taxon>Ecdysozoa</taxon>
        <taxon>Nematoda</taxon>
        <taxon>Chromadorea</taxon>
        <taxon>Rhabditida</taxon>
        <taxon>Tylenchina</taxon>
        <taxon>Tylenchomorpha</taxon>
        <taxon>Tylenchoidea</taxon>
        <taxon>Heteroderidae</taxon>
        <taxon>Heteroderinae</taxon>
        <taxon>Heterodera</taxon>
    </lineage>
</organism>
<keyword evidence="3" id="KW-1185">Reference proteome</keyword>
<evidence type="ECO:0000256" key="1">
    <source>
        <dbReference type="SAM" id="MobiDB-lite"/>
    </source>
</evidence>
<protein>
    <submittedName>
        <fullName evidence="2">Uncharacterized protein</fullName>
    </submittedName>
</protein>
<accession>A0ABD2J532</accession>
<feature type="compositionally biased region" description="Basic and acidic residues" evidence="1">
    <location>
        <begin position="77"/>
        <end position="97"/>
    </location>
</feature>
<feature type="region of interest" description="Disordered" evidence="1">
    <location>
        <begin position="334"/>
        <end position="364"/>
    </location>
</feature>
<name>A0ABD2J532_9BILA</name>
<feature type="compositionally biased region" description="Basic and acidic residues" evidence="1">
    <location>
        <begin position="344"/>
        <end position="364"/>
    </location>
</feature>
<dbReference type="EMBL" id="JBICBT010001137">
    <property type="protein sequence ID" value="KAL3081303.1"/>
    <property type="molecule type" value="Genomic_DNA"/>
</dbReference>
<evidence type="ECO:0000313" key="3">
    <source>
        <dbReference type="Proteomes" id="UP001620626"/>
    </source>
</evidence>
<sequence length="876" mass="97024">MLGVVFLSEYNELIHAFGNDEFRDRFTSIAASKSANDALKEFDTTTAPETVRPTSSSSSSGISSSTSTTCSSPATTENDKKRGKGNEGKERKNEERRDFLRENNGAEDGHSPQLDESLLLQQLMPLVLLCRAKQSQQQKGHNAKGTSSSLHENIESIFCPKSLLHIRICCLPHGNLLALIHGQSPVTSSSSPFVDCLFPSLLRCVRYHYGGPSLQLIPLRSAFVRQLNVRCERRMLRILSGTQTDDADDDSPFCQNANFGVPSRYIRQSLLPFFKELSRQFSALIGRRCRCLFLHSNRLIASVSSHKGERTAAAFCHDDLCSLLQFARQSPPLFDAEEQQQSTDKTKDGARKSSTEKEQAEERGRKSHAELGIWLYSKSLRRRQLHNVFVFSLNEHIEMICAAPTEYSQLISTVWEALDSVDKLTDVSTEHLSPFSNSNVPLLLERCDRLLANEQKLLDCLANNGTAERNKMKMATDFLGVNDQKMAQQFPFLENVPRTQRLIMHHWNKLRESINSAFSSAHPQAVRPPPSIVVDRLSPNHRAPLSLLSPFSRLRSPVAAFARPSVFVPRLVSRCASNNQCTVSSASSTVAPPLTHSSAAFSSSSFSVSRVSSTFLDAMRSQLRRVQRSLLDELLGWNAFRARAQTLPSLQLVLHRSMDAQMTAALARFDAELCANAFGTLCRNALKPTLLGFDMIAYKCVRVGSPSLSLHYVPEGTTDAKQMLNKLMFMDDLDTEDGPSHDNDGEEIDGQNAEEITFARTCEGELLIRLCNPSNISTSSTCFNESSRPSQTVQTCVPFALPSSLLAALAAPLTSRLGKVSRDFLSGQSANSSPASYHCTVLFSQHTNTSLAIRQTSGLITALRTEMEKSLVPNFN</sequence>
<evidence type="ECO:0000313" key="2">
    <source>
        <dbReference type="EMBL" id="KAL3081303.1"/>
    </source>
</evidence>
<dbReference type="Proteomes" id="UP001620626">
    <property type="component" value="Unassembled WGS sequence"/>
</dbReference>
<proteinExistence type="predicted"/>